<evidence type="ECO:0000313" key="1">
    <source>
        <dbReference type="Proteomes" id="UP000887576"/>
    </source>
</evidence>
<accession>A0AC34RT02</accession>
<dbReference type="WBParaSite" id="JU765_v2.g9677.t1">
    <property type="protein sequence ID" value="JU765_v2.g9677.t1"/>
    <property type="gene ID" value="JU765_v2.g9677"/>
</dbReference>
<name>A0AC34RT02_9BILA</name>
<dbReference type="Proteomes" id="UP000887576">
    <property type="component" value="Unplaced"/>
</dbReference>
<evidence type="ECO:0000313" key="2">
    <source>
        <dbReference type="WBParaSite" id="JU765_v2.g9677.t1"/>
    </source>
</evidence>
<proteinExistence type="predicted"/>
<organism evidence="1 2">
    <name type="scientific">Panagrolaimus sp. JU765</name>
    <dbReference type="NCBI Taxonomy" id="591449"/>
    <lineage>
        <taxon>Eukaryota</taxon>
        <taxon>Metazoa</taxon>
        <taxon>Ecdysozoa</taxon>
        <taxon>Nematoda</taxon>
        <taxon>Chromadorea</taxon>
        <taxon>Rhabditida</taxon>
        <taxon>Tylenchina</taxon>
        <taxon>Panagrolaimomorpha</taxon>
        <taxon>Panagrolaimoidea</taxon>
        <taxon>Panagrolaimidae</taxon>
        <taxon>Panagrolaimus</taxon>
    </lineage>
</organism>
<reference evidence="2" key="1">
    <citation type="submission" date="2022-11" db="UniProtKB">
        <authorList>
            <consortium name="WormBaseParasite"/>
        </authorList>
    </citation>
    <scope>IDENTIFICATION</scope>
</reference>
<protein>
    <submittedName>
        <fullName evidence="2">Tyrosine-protein phosphatase domain-containing protein</fullName>
    </submittedName>
</protein>
<sequence>MSTTPKRTRGRTTSVMTANSISTGPAPGRKASTVRRRAKVSVKDEEVINDDGTQMEGPPPAKTKKRAGSNSVEAGGDEYDKALAKFVKKSIEIGCDKLVSDFNESRAKMRTDMPKTAFDANVDKNRYKDVICIDETRVVLKWPPENPNDYIHANWVNLR</sequence>